<dbReference type="Proteomes" id="UP001203297">
    <property type="component" value="Unassembled WGS sequence"/>
</dbReference>
<keyword evidence="2" id="KW-1185">Reference proteome</keyword>
<reference evidence="1" key="1">
    <citation type="journal article" date="2022" name="New Phytol.">
        <title>Evolutionary transition to the ectomycorrhizal habit in the genomes of a hyperdiverse lineage of mushroom-forming fungi.</title>
        <authorList>
            <person name="Looney B."/>
            <person name="Miyauchi S."/>
            <person name="Morin E."/>
            <person name="Drula E."/>
            <person name="Courty P.E."/>
            <person name="Kohler A."/>
            <person name="Kuo A."/>
            <person name="LaButti K."/>
            <person name="Pangilinan J."/>
            <person name="Lipzen A."/>
            <person name="Riley R."/>
            <person name="Andreopoulos W."/>
            <person name="He G."/>
            <person name="Johnson J."/>
            <person name="Nolan M."/>
            <person name="Tritt A."/>
            <person name="Barry K.W."/>
            <person name="Grigoriev I.V."/>
            <person name="Nagy L.G."/>
            <person name="Hibbett D."/>
            <person name="Henrissat B."/>
            <person name="Matheny P.B."/>
            <person name="Labbe J."/>
            <person name="Martin F.M."/>
        </authorList>
    </citation>
    <scope>NUCLEOTIDE SEQUENCE</scope>
    <source>
        <strain evidence="1">BPL690</strain>
    </source>
</reference>
<accession>A0AAD4M0A5</accession>
<dbReference type="AlphaFoldDB" id="A0AAD4M0A5"/>
<organism evidence="1 2">
    <name type="scientific">Multifurca ochricompacta</name>
    <dbReference type="NCBI Taxonomy" id="376703"/>
    <lineage>
        <taxon>Eukaryota</taxon>
        <taxon>Fungi</taxon>
        <taxon>Dikarya</taxon>
        <taxon>Basidiomycota</taxon>
        <taxon>Agaricomycotina</taxon>
        <taxon>Agaricomycetes</taxon>
        <taxon>Russulales</taxon>
        <taxon>Russulaceae</taxon>
        <taxon>Multifurca</taxon>
    </lineage>
</organism>
<evidence type="ECO:0000313" key="2">
    <source>
        <dbReference type="Proteomes" id="UP001203297"/>
    </source>
</evidence>
<dbReference type="EMBL" id="WTXG01000046">
    <property type="protein sequence ID" value="KAI0296732.1"/>
    <property type="molecule type" value="Genomic_DNA"/>
</dbReference>
<proteinExistence type="predicted"/>
<name>A0AAD4M0A5_9AGAM</name>
<protein>
    <submittedName>
        <fullName evidence="1">Uncharacterized protein</fullName>
    </submittedName>
</protein>
<evidence type="ECO:0000313" key="1">
    <source>
        <dbReference type="EMBL" id="KAI0296732.1"/>
    </source>
</evidence>
<comment type="caution">
    <text evidence="1">The sequence shown here is derived from an EMBL/GenBank/DDBJ whole genome shotgun (WGS) entry which is preliminary data.</text>
</comment>
<gene>
    <name evidence="1" type="ORF">B0F90DRAFT_1744664</name>
</gene>
<sequence>MRERLSGEPLCTHFGLETSKAANYPRLVVLRNVWTFIHHFLRVSSSGRVGFHSFRLSLLPPFLRIPMVTTGSHKHTYADRVFQSLTVQYGHPTQSPSPFVRGHLCSHIFSLCSAYDYDHPKQAQAKLPGTATSSVLYTRVMISSPSSSCNLVEVCAQYYTRLCLRPS</sequence>